<dbReference type="PROSITE" id="PS51186">
    <property type="entry name" value="GNAT"/>
    <property type="match status" value="1"/>
</dbReference>
<keyword evidence="3" id="KW-1185">Reference proteome</keyword>
<proteinExistence type="predicted"/>
<dbReference type="SUPFAM" id="SSF55729">
    <property type="entry name" value="Acyl-CoA N-acyltransferases (Nat)"/>
    <property type="match status" value="1"/>
</dbReference>
<accession>A0ABV9JD99</accession>
<dbReference type="InterPro" id="IPR016181">
    <property type="entry name" value="Acyl_CoA_acyltransferase"/>
</dbReference>
<gene>
    <name evidence="2" type="ORF">ACFO26_00255</name>
</gene>
<comment type="caution">
    <text evidence="2">The sequence shown here is derived from an EMBL/GenBank/DDBJ whole genome shotgun (WGS) entry which is preliminary data.</text>
</comment>
<protein>
    <submittedName>
        <fullName evidence="2">GNAT family N-acetyltransferase</fullName>
    </submittedName>
</protein>
<feature type="domain" description="N-acetyltransferase" evidence="1">
    <location>
        <begin position="3"/>
        <end position="147"/>
    </location>
</feature>
<dbReference type="EMBL" id="JBHSGD010000001">
    <property type="protein sequence ID" value="MFC4651340.1"/>
    <property type="molecule type" value="Genomic_DNA"/>
</dbReference>
<evidence type="ECO:0000259" key="1">
    <source>
        <dbReference type="PROSITE" id="PS51186"/>
    </source>
</evidence>
<dbReference type="Pfam" id="PF13673">
    <property type="entry name" value="Acetyltransf_10"/>
    <property type="match status" value="1"/>
</dbReference>
<reference evidence="3" key="1">
    <citation type="journal article" date="2019" name="Int. J. Syst. Evol. Microbiol.">
        <title>The Global Catalogue of Microorganisms (GCM) 10K type strain sequencing project: providing services to taxonomists for standard genome sequencing and annotation.</title>
        <authorList>
            <consortium name="The Broad Institute Genomics Platform"/>
            <consortium name="The Broad Institute Genome Sequencing Center for Infectious Disease"/>
            <person name="Wu L."/>
            <person name="Ma J."/>
        </authorList>
    </citation>
    <scope>NUCLEOTIDE SEQUENCE [LARGE SCALE GENOMIC DNA]</scope>
    <source>
        <strain evidence="3">CCUG 63287</strain>
    </source>
</reference>
<dbReference type="RefSeq" id="WP_213534611.1">
    <property type="nucleotide sequence ID" value="NZ_BOVQ01000003.1"/>
</dbReference>
<dbReference type="InterPro" id="IPR000182">
    <property type="entry name" value="GNAT_dom"/>
</dbReference>
<name>A0ABV9JD99_9LACT</name>
<sequence length="147" mass="16826">MEIKITRDTMSDIYFDALKIRNQVFVKEQGVPYELEVGNSVEEASSVHFVLYDDGKARGTVRLLADMNKHSALVQRMAVFAEDRHKGYAKSLFNELLLFSEKSYFTTLTLHAQLSARGFYAQFGFEEVGEIFEEAGIQHIGMEKKFN</sequence>
<evidence type="ECO:0000313" key="2">
    <source>
        <dbReference type="EMBL" id="MFC4651340.1"/>
    </source>
</evidence>
<dbReference type="Gene3D" id="3.40.630.30">
    <property type="match status" value="1"/>
</dbReference>
<dbReference type="Proteomes" id="UP001595987">
    <property type="component" value="Unassembled WGS sequence"/>
</dbReference>
<evidence type="ECO:0000313" key="3">
    <source>
        <dbReference type="Proteomes" id="UP001595987"/>
    </source>
</evidence>
<dbReference type="CDD" id="cd04301">
    <property type="entry name" value="NAT_SF"/>
    <property type="match status" value="1"/>
</dbReference>
<organism evidence="2 3">
    <name type="scientific">Lactococcus nasutitermitis</name>
    <dbReference type="NCBI Taxonomy" id="1652957"/>
    <lineage>
        <taxon>Bacteria</taxon>
        <taxon>Bacillati</taxon>
        <taxon>Bacillota</taxon>
        <taxon>Bacilli</taxon>
        <taxon>Lactobacillales</taxon>
        <taxon>Streptococcaceae</taxon>
        <taxon>Lactococcus</taxon>
    </lineage>
</organism>